<protein>
    <recommendedName>
        <fullName evidence="2">DUF1559 domain-containing protein</fullName>
    </recommendedName>
</protein>
<dbReference type="Gene3D" id="3.30.700.10">
    <property type="entry name" value="Glycoprotein, Type 4 Pilin"/>
    <property type="match status" value="1"/>
</dbReference>
<dbReference type="Pfam" id="PF07963">
    <property type="entry name" value="N_methyl"/>
    <property type="match status" value="1"/>
</dbReference>
<evidence type="ECO:0000313" key="4">
    <source>
        <dbReference type="Proteomes" id="UP000003688"/>
    </source>
</evidence>
<sequence length="242" mass="26573" precursor="true">MKKLSRFPGKGNSSTWAFTLIELLVVIAIIAILAGLLLPALARAKAKAQRTGCLNNLKQLGLGCQMYADDFRGHYTAPSWVYNPSEVPGSDRDDRDDDLSFLYPLYVSTLKSYTCPSTANFIDPNNTTIKPDGTKIPRGTAYKANGKPGTNGLSFETLGCFNGARGPKKKASTVVKPSETFLTVDADDVTDPKDVNNYPDFKDDNHGADGANMNFCDGHAQWITQKRWHIVWDYSQTNVLAN</sequence>
<organism evidence="3 4">
    <name type="scientific">Pedosphaera parvula (strain Ellin514)</name>
    <dbReference type="NCBI Taxonomy" id="320771"/>
    <lineage>
        <taxon>Bacteria</taxon>
        <taxon>Pseudomonadati</taxon>
        <taxon>Verrucomicrobiota</taxon>
        <taxon>Pedosphaerae</taxon>
        <taxon>Pedosphaerales</taxon>
        <taxon>Pedosphaeraceae</taxon>
        <taxon>Pedosphaera</taxon>
    </lineage>
</organism>
<evidence type="ECO:0000256" key="1">
    <source>
        <dbReference type="SAM" id="Phobius"/>
    </source>
</evidence>
<feature type="domain" description="DUF1559" evidence="2">
    <location>
        <begin position="44"/>
        <end position="72"/>
    </location>
</feature>
<dbReference type="InterPro" id="IPR012902">
    <property type="entry name" value="N_methyl_site"/>
</dbReference>
<dbReference type="InterPro" id="IPR011453">
    <property type="entry name" value="DUF1559"/>
</dbReference>
<dbReference type="Pfam" id="PF07596">
    <property type="entry name" value="SBP_bac_10"/>
    <property type="match status" value="1"/>
</dbReference>
<dbReference type="NCBIfam" id="TIGR02532">
    <property type="entry name" value="IV_pilin_GFxxxE"/>
    <property type="match status" value="1"/>
</dbReference>
<dbReference type="InterPro" id="IPR045584">
    <property type="entry name" value="Pilin-like"/>
</dbReference>
<reference evidence="3 4" key="1">
    <citation type="journal article" date="2011" name="J. Bacteriol.">
        <title>Genome sequence of 'Pedosphaera parvula' Ellin514, an aerobic Verrucomicrobial isolate from pasture soil.</title>
        <authorList>
            <person name="Kant R."/>
            <person name="van Passel M.W."/>
            <person name="Sangwan P."/>
            <person name="Palva A."/>
            <person name="Lucas S."/>
            <person name="Copeland A."/>
            <person name="Lapidus A."/>
            <person name="Glavina Del Rio T."/>
            <person name="Dalin E."/>
            <person name="Tice H."/>
            <person name="Bruce D."/>
            <person name="Goodwin L."/>
            <person name="Pitluck S."/>
            <person name="Chertkov O."/>
            <person name="Larimer F.W."/>
            <person name="Land M.L."/>
            <person name="Hauser L."/>
            <person name="Brettin T.S."/>
            <person name="Detter J.C."/>
            <person name="Han S."/>
            <person name="de Vos W.M."/>
            <person name="Janssen P.H."/>
            <person name="Smidt H."/>
        </authorList>
    </citation>
    <scope>NUCLEOTIDE SEQUENCE [LARGE SCALE GENOMIC DNA]</scope>
    <source>
        <strain evidence="3 4">Ellin514</strain>
    </source>
</reference>
<dbReference type="AlphaFoldDB" id="B9XBS2"/>
<evidence type="ECO:0000259" key="2">
    <source>
        <dbReference type="Pfam" id="PF07596"/>
    </source>
</evidence>
<dbReference type="SUPFAM" id="SSF54523">
    <property type="entry name" value="Pili subunits"/>
    <property type="match status" value="1"/>
</dbReference>
<dbReference type="Proteomes" id="UP000003688">
    <property type="component" value="Unassembled WGS sequence"/>
</dbReference>
<dbReference type="EMBL" id="ABOX02000003">
    <property type="protein sequence ID" value="EEF62957.1"/>
    <property type="molecule type" value="Genomic_DNA"/>
</dbReference>
<accession>B9XBS2</accession>
<proteinExistence type="predicted"/>
<comment type="caution">
    <text evidence="3">The sequence shown here is derived from an EMBL/GenBank/DDBJ whole genome shotgun (WGS) entry which is preliminary data.</text>
</comment>
<dbReference type="RefSeq" id="WP_007413270.1">
    <property type="nucleotide sequence ID" value="NZ_ABOX02000003.1"/>
</dbReference>
<feature type="transmembrane region" description="Helical" evidence="1">
    <location>
        <begin position="20"/>
        <end position="41"/>
    </location>
</feature>
<keyword evidence="1" id="KW-0812">Transmembrane</keyword>
<name>B9XBS2_PEDPL</name>
<keyword evidence="1" id="KW-1133">Transmembrane helix</keyword>
<dbReference type="PANTHER" id="PTHR30093">
    <property type="entry name" value="GENERAL SECRETION PATHWAY PROTEIN G"/>
    <property type="match status" value="1"/>
</dbReference>
<keyword evidence="1" id="KW-0472">Membrane</keyword>
<keyword evidence="4" id="KW-1185">Reference proteome</keyword>
<evidence type="ECO:0000313" key="3">
    <source>
        <dbReference type="EMBL" id="EEF62957.1"/>
    </source>
</evidence>
<dbReference type="STRING" id="320771.Cflav_PD5592"/>
<gene>
    <name evidence="3" type="ORF">Cflav_PD5592</name>
</gene>
<dbReference type="OrthoDB" id="204913at2"/>